<dbReference type="SUPFAM" id="SSF75005">
    <property type="entry name" value="Arabinanase/levansucrase/invertase"/>
    <property type="match status" value="1"/>
</dbReference>
<sequence>MDYAESRHARHWHSHPLIGDPSFDAFAEFTGNPVHTGIGVWDWPVNGYFFIDPVSENWYFYVSLYSKGYVHLGVITLLRSTDRGASWHNAGPVFDGRGLADRYTPKDAALATLDASVVYENGIYHMIYGWGSLKEEQGGIAYASASRPEGPFIKHAHPLRNETEQPLLKGMYKRTYASTLIRRSEDWLIVGMMSMSRNTGGSWSLVALVAGRPDGPYGDPAFLLYPQSLKYHPAPLEFYPSYVHDGYVYAPATSVGSNRSYQAVFRAELEKAHLEGAWELYQEGSCWHSFPRNHERYGIWGQTYSGQVTADGMLHALYPALNERGEGTINVASRLWAEPYADRFVLSANNAPAVSFVRQAYEELMLRAEFVSTGLFTVVWGWNGPVGSTVMPRWADGEPDPRMYADGIGLCVQGGAVALIEIARDGTKRMVATGGEVGETPSDWVESDPHEYGARRPFGEPVTYRITVVQGRESYLVTVNGIEMAIERTAMPGRIGLIASAGVIVECTRLEIQGEAREHWISLLPAEGLAGSAQSPDRWELEKCSDYTHGYGYRSVDRRGFAEESEHRLKWNFRGDAFRLRMPAKAYGRATAYLDGLKLEELVVRSEGCSDSRARVVLERNELSDERHTLVVIVEEGVICCDDFSYRTSQFEDYR</sequence>
<keyword evidence="2" id="KW-1185">Reference proteome</keyword>
<evidence type="ECO:0000313" key="1">
    <source>
        <dbReference type="EMBL" id="MFC5406825.1"/>
    </source>
</evidence>
<dbReference type="RefSeq" id="WP_378138938.1">
    <property type="nucleotide sequence ID" value="NZ_JBHSMI010000062.1"/>
</dbReference>
<proteinExistence type="predicted"/>
<gene>
    <name evidence="1" type="ORF">ACFPOF_29215</name>
</gene>
<accession>A0ABW0HZX6</accession>
<name>A0ABW0HZX6_9BACL</name>
<protein>
    <submittedName>
        <fullName evidence="1">Uncharacterized protein</fullName>
    </submittedName>
</protein>
<reference evidence="2" key="1">
    <citation type="journal article" date="2019" name="Int. J. Syst. Evol. Microbiol.">
        <title>The Global Catalogue of Microorganisms (GCM) 10K type strain sequencing project: providing services to taxonomists for standard genome sequencing and annotation.</title>
        <authorList>
            <consortium name="The Broad Institute Genomics Platform"/>
            <consortium name="The Broad Institute Genome Sequencing Center for Infectious Disease"/>
            <person name="Wu L."/>
            <person name="Ma J."/>
        </authorList>
    </citation>
    <scope>NUCLEOTIDE SEQUENCE [LARGE SCALE GENOMIC DNA]</scope>
    <source>
        <strain evidence="2">CGMCC 1.18575</strain>
    </source>
</reference>
<dbReference type="InterPro" id="IPR023296">
    <property type="entry name" value="Glyco_hydro_beta-prop_sf"/>
</dbReference>
<comment type="caution">
    <text evidence="1">The sequence shown here is derived from an EMBL/GenBank/DDBJ whole genome shotgun (WGS) entry which is preliminary data.</text>
</comment>
<dbReference type="Proteomes" id="UP001596113">
    <property type="component" value="Unassembled WGS sequence"/>
</dbReference>
<dbReference type="Gene3D" id="2.115.10.20">
    <property type="entry name" value="Glycosyl hydrolase domain, family 43"/>
    <property type="match status" value="1"/>
</dbReference>
<evidence type="ECO:0000313" key="2">
    <source>
        <dbReference type="Proteomes" id="UP001596113"/>
    </source>
</evidence>
<organism evidence="1 2">
    <name type="scientific">Cohnella soli</name>
    <dbReference type="NCBI Taxonomy" id="425005"/>
    <lineage>
        <taxon>Bacteria</taxon>
        <taxon>Bacillati</taxon>
        <taxon>Bacillota</taxon>
        <taxon>Bacilli</taxon>
        <taxon>Bacillales</taxon>
        <taxon>Paenibacillaceae</taxon>
        <taxon>Cohnella</taxon>
    </lineage>
</organism>
<dbReference type="EMBL" id="JBHSMI010000062">
    <property type="protein sequence ID" value="MFC5406825.1"/>
    <property type="molecule type" value="Genomic_DNA"/>
</dbReference>